<protein>
    <recommendedName>
        <fullName evidence="2">protein-glutamate O-methyltransferase</fullName>
        <ecNumber evidence="2">2.1.1.80</ecNumber>
    </recommendedName>
</protein>
<dbReference type="InterPro" id="IPR050903">
    <property type="entry name" value="Bact_Chemotaxis_MeTrfase"/>
</dbReference>
<dbReference type="InterPro" id="IPR000780">
    <property type="entry name" value="CheR_MeTrfase"/>
</dbReference>
<sequence>MTVVGDEYEIFIKKVHAKSGLDLSNYKRPQMERRIRTLARSQGANDLLSYFTLIDRDAEQYRKFIDHLTINVSEFLRNPGQWEILTTKILPMLLKENPVLKVWSAGCSTGEEPYSLAMTLLESRCDMRNKVLASDLDTEVLRKAQIGIYSDKSLANVSPQMVSRYFEPQGSGFHRVRDDLKRHIRFQQQNLLKDNFESGFDLILCRNVVIYFTEETKSLLYKRFYNALRKGGILFTGSTEQIFQARELGFGTAATFFYQKL</sequence>
<dbReference type="InterPro" id="IPR036804">
    <property type="entry name" value="CheR_N_sf"/>
</dbReference>
<dbReference type="PROSITE" id="PS50123">
    <property type="entry name" value="CHER"/>
    <property type="match status" value="1"/>
</dbReference>
<evidence type="ECO:0000256" key="3">
    <source>
        <dbReference type="ARBA" id="ARBA00022603"/>
    </source>
</evidence>
<evidence type="ECO:0000313" key="7">
    <source>
        <dbReference type="EMBL" id="MZP28776.1"/>
    </source>
</evidence>
<keyword evidence="8" id="KW-1185">Reference proteome</keyword>
<keyword evidence="4" id="KW-0808">Transferase</keyword>
<dbReference type="PRINTS" id="PR00996">
    <property type="entry name" value="CHERMTFRASE"/>
</dbReference>
<dbReference type="AlphaFoldDB" id="A0A845KZU8"/>
<dbReference type="InterPro" id="IPR029063">
    <property type="entry name" value="SAM-dependent_MTases_sf"/>
</dbReference>
<evidence type="ECO:0000256" key="5">
    <source>
        <dbReference type="ARBA" id="ARBA00022691"/>
    </source>
</evidence>
<keyword evidence="5" id="KW-0949">S-adenosyl-L-methionine</keyword>
<dbReference type="PANTHER" id="PTHR24422">
    <property type="entry name" value="CHEMOTAXIS PROTEIN METHYLTRANSFERASE"/>
    <property type="match status" value="1"/>
</dbReference>
<dbReference type="InterPro" id="IPR022641">
    <property type="entry name" value="CheR_N"/>
</dbReference>
<dbReference type="Gene3D" id="1.10.155.10">
    <property type="entry name" value="Chemotaxis receptor methyltransferase CheR, N-terminal domain"/>
    <property type="match status" value="1"/>
</dbReference>
<evidence type="ECO:0000256" key="1">
    <source>
        <dbReference type="ARBA" id="ARBA00001541"/>
    </source>
</evidence>
<dbReference type="Gene3D" id="3.40.50.150">
    <property type="entry name" value="Vaccinia Virus protein VP39"/>
    <property type="match status" value="1"/>
</dbReference>
<dbReference type="CDD" id="cd02440">
    <property type="entry name" value="AdoMet_MTases"/>
    <property type="match status" value="1"/>
</dbReference>
<dbReference type="EC" id="2.1.1.80" evidence="2"/>
<name>A0A845KZU8_9FIRM</name>
<gene>
    <name evidence="7" type="ORF">GTO91_03515</name>
</gene>
<comment type="caution">
    <text evidence="7">The sequence shown here is derived from an EMBL/GenBank/DDBJ whole genome shotgun (WGS) entry which is preliminary data.</text>
</comment>
<dbReference type="GO" id="GO:0008983">
    <property type="term" value="F:protein-glutamate O-methyltransferase activity"/>
    <property type="evidence" value="ECO:0007669"/>
    <property type="project" value="UniProtKB-EC"/>
</dbReference>
<dbReference type="OrthoDB" id="9816309at2"/>
<evidence type="ECO:0000313" key="8">
    <source>
        <dbReference type="Proteomes" id="UP000463470"/>
    </source>
</evidence>
<dbReference type="SMART" id="SM00138">
    <property type="entry name" value="MeTrc"/>
    <property type="match status" value="1"/>
</dbReference>
<reference evidence="7 8" key="1">
    <citation type="submission" date="2020-01" db="EMBL/GenBank/DDBJ databases">
        <title>Whole-genome sequence of Heliobacterium undosum DSM 13378.</title>
        <authorList>
            <person name="Kyndt J.A."/>
            <person name="Meyer T.E."/>
        </authorList>
    </citation>
    <scope>NUCLEOTIDE SEQUENCE [LARGE SCALE GENOMIC DNA]</scope>
    <source>
        <strain evidence="7 8">DSM 13378</strain>
    </source>
</reference>
<dbReference type="RefSeq" id="WP_161254889.1">
    <property type="nucleotide sequence ID" value="NZ_WXEY01000002.1"/>
</dbReference>
<proteinExistence type="predicted"/>
<dbReference type="SUPFAM" id="SSF47757">
    <property type="entry name" value="Chemotaxis receptor methyltransferase CheR, N-terminal domain"/>
    <property type="match status" value="1"/>
</dbReference>
<dbReference type="GO" id="GO:0032259">
    <property type="term" value="P:methylation"/>
    <property type="evidence" value="ECO:0007669"/>
    <property type="project" value="UniProtKB-KW"/>
</dbReference>
<dbReference type="PANTHER" id="PTHR24422:SF19">
    <property type="entry name" value="CHEMOTAXIS PROTEIN METHYLTRANSFERASE"/>
    <property type="match status" value="1"/>
</dbReference>
<dbReference type="Pfam" id="PF03705">
    <property type="entry name" value="CheR_N"/>
    <property type="match status" value="1"/>
</dbReference>
<comment type="catalytic activity">
    <reaction evidence="1">
        <text>L-glutamyl-[protein] + S-adenosyl-L-methionine = [protein]-L-glutamate 5-O-methyl ester + S-adenosyl-L-homocysteine</text>
        <dbReference type="Rhea" id="RHEA:24452"/>
        <dbReference type="Rhea" id="RHEA-COMP:10208"/>
        <dbReference type="Rhea" id="RHEA-COMP:10311"/>
        <dbReference type="ChEBI" id="CHEBI:29973"/>
        <dbReference type="ChEBI" id="CHEBI:57856"/>
        <dbReference type="ChEBI" id="CHEBI:59789"/>
        <dbReference type="ChEBI" id="CHEBI:82795"/>
        <dbReference type="EC" id="2.1.1.80"/>
    </reaction>
</comment>
<dbReference type="InterPro" id="IPR022642">
    <property type="entry name" value="CheR_C"/>
</dbReference>
<evidence type="ECO:0000256" key="4">
    <source>
        <dbReference type="ARBA" id="ARBA00022679"/>
    </source>
</evidence>
<feature type="domain" description="CheR-type methyltransferase" evidence="6">
    <location>
        <begin position="1"/>
        <end position="261"/>
    </location>
</feature>
<keyword evidence="3" id="KW-0489">Methyltransferase</keyword>
<organism evidence="7 8">
    <name type="scientific">Heliomicrobium undosum</name>
    <dbReference type="NCBI Taxonomy" id="121734"/>
    <lineage>
        <taxon>Bacteria</taxon>
        <taxon>Bacillati</taxon>
        <taxon>Bacillota</taxon>
        <taxon>Clostridia</taxon>
        <taxon>Eubacteriales</taxon>
        <taxon>Heliobacteriaceae</taxon>
        <taxon>Heliomicrobium</taxon>
    </lineage>
</organism>
<dbReference type="SUPFAM" id="SSF53335">
    <property type="entry name" value="S-adenosyl-L-methionine-dependent methyltransferases"/>
    <property type="match status" value="1"/>
</dbReference>
<dbReference type="EMBL" id="WXEY01000002">
    <property type="protein sequence ID" value="MZP28776.1"/>
    <property type="molecule type" value="Genomic_DNA"/>
</dbReference>
<evidence type="ECO:0000256" key="2">
    <source>
        <dbReference type="ARBA" id="ARBA00012534"/>
    </source>
</evidence>
<dbReference type="Proteomes" id="UP000463470">
    <property type="component" value="Unassembled WGS sequence"/>
</dbReference>
<dbReference type="Pfam" id="PF01739">
    <property type="entry name" value="CheR"/>
    <property type="match status" value="1"/>
</dbReference>
<accession>A0A845KZU8</accession>
<evidence type="ECO:0000259" key="6">
    <source>
        <dbReference type="PROSITE" id="PS50123"/>
    </source>
</evidence>